<evidence type="ECO:0008006" key="4">
    <source>
        <dbReference type="Google" id="ProtNLM"/>
    </source>
</evidence>
<proteinExistence type="predicted"/>
<name>A0ABP3LWI5_9DEIO</name>
<evidence type="ECO:0000256" key="1">
    <source>
        <dbReference type="SAM" id="Phobius"/>
    </source>
</evidence>
<evidence type="ECO:0000313" key="3">
    <source>
        <dbReference type="Proteomes" id="UP001500191"/>
    </source>
</evidence>
<comment type="caution">
    <text evidence="2">The sequence shown here is derived from an EMBL/GenBank/DDBJ whole genome shotgun (WGS) entry which is preliminary data.</text>
</comment>
<gene>
    <name evidence="2" type="ORF">GCM10008937_15660</name>
</gene>
<sequence length="63" mass="6799">MRHAAPPPVPVREGSAARRVRVLRVLRLAPLRRLFAVLIFALTVITVTLLAAAFIDRAGEAAA</sequence>
<organism evidence="2 3">
    <name type="scientific">Deinococcus depolymerans</name>
    <dbReference type="NCBI Taxonomy" id="392408"/>
    <lineage>
        <taxon>Bacteria</taxon>
        <taxon>Thermotogati</taxon>
        <taxon>Deinococcota</taxon>
        <taxon>Deinococci</taxon>
        <taxon>Deinococcales</taxon>
        <taxon>Deinococcaceae</taxon>
        <taxon>Deinococcus</taxon>
    </lineage>
</organism>
<keyword evidence="1" id="KW-1133">Transmembrane helix</keyword>
<dbReference type="Proteomes" id="UP001500191">
    <property type="component" value="Unassembled WGS sequence"/>
</dbReference>
<keyword evidence="1" id="KW-0472">Membrane</keyword>
<reference evidence="3" key="1">
    <citation type="journal article" date="2019" name="Int. J. Syst. Evol. Microbiol.">
        <title>The Global Catalogue of Microorganisms (GCM) 10K type strain sequencing project: providing services to taxonomists for standard genome sequencing and annotation.</title>
        <authorList>
            <consortium name="The Broad Institute Genomics Platform"/>
            <consortium name="The Broad Institute Genome Sequencing Center for Infectious Disease"/>
            <person name="Wu L."/>
            <person name="Ma J."/>
        </authorList>
    </citation>
    <scope>NUCLEOTIDE SEQUENCE [LARGE SCALE GENOMIC DNA]</scope>
    <source>
        <strain evidence="3">JCM 14368</strain>
    </source>
</reference>
<dbReference type="EMBL" id="BAAADB010000012">
    <property type="protein sequence ID" value="GAA0508685.1"/>
    <property type="molecule type" value="Genomic_DNA"/>
</dbReference>
<keyword evidence="3" id="KW-1185">Reference proteome</keyword>
<protein>
    <recommendedName>
        <fullName evidence="4">Two-component sensor histidine kinase</fullName>
    </recommendedName>
</protein>
<keyword evidence="1" id="KW-0812">Transmembrane</keyword>
<accession>A0ABP3LWI5</accession>
<evidence type="ECO:0000313" key="2">
    <source>
        <dbReference type="EMBL" id="GAA0508685.1"/>
    </source>
</evidence>
<feature type="transmembrane region" description="Helical" evidence="1">
    <location>
        <begin position="34"/>
        <end position="55"/>
    </location>
</feature>